<dbReference type="AlphaFoldDB" id="A0A1I4KFE8"/>
<dbReference type="Proteomes" id="UP000183287">
    <property type="component" value="Unassembled WGS sequence"/>
</dbReference>
<sequence length="59" mass="6567">MEHFISVQIILGSIGAQLHHVAPFNAGCNAELTQQSMSIQKVQHLLEWLQQRGLLEASN</sequence>
<evidence type="ECO:0000313" key="2">
    <source>
        <dbReference type="Proteomes" id="UP000183287"/>
    </source>
</evidence>
<proteinExistence type="predicted"/>
<gene>
    <name evidence="1" type="ORF">SAMN05421863_100430</name>
</gene>
<keyword evidence="2" id="KW-1185">Reference proteome</keyword>
<evidence type="ECO:0000313" key="1">
    <source>
        <dbReference type="EMBL" id="SFL77359.1"/>
    </source>
</evidence>
<accession>A0A1I4KFE8</accession>
<organism evidence="1 2">
    <name type="scientific">Nitrosomonas communis</name>
    <dbReference type="NCBI Taxonomy" id="44574"/>
    <lineage>
        <taxon>Bacteria</taxon>
        <taxon>Pseudomonadati</taxon>
        <taxon>Pseudomonadota</taxon>
        <taxon>Betaproteobacteria</taxon>
        <taxon>Nitrosomonadales</taxon>
        <taxon>Nitrosomonadaceae</taxon>
        <taxon>Nitrosomonas</taxon>
    </lineage>
</organism>
<reference evidence="2" key="1">
    <citation type="submission" date="2016-10" db="EMBL/GenBank/DDBJ databases">
        <authorList>
            <person name="Varghese N."/>
            <person name="Submissions S."/>
        </authorList>
    </citation>
    <scope>NUCLEOTIDE SEQUENCE [LARGE SCALE GENOMIC DNA]</scope>
    <source>
        <strain evidence="2">Nm44</strain>
    </source>
</reference>
<dbReference type="RefSeq" id="WP_074903414.1">
    <property type="nucleotide sequence ID" value="NZ_FOUB01000004.1"/>
</dbReference>
<protein>
    <submittedName>
        <fullName evidence="1">Uncharacterized protein</fullName>
    </submittedName>
</protein>
<name>A0A1I4KFE8_9PROT</name>
<dbReference type="EMBL" id="FOUB01000004">
    <property type="protein sequence ID" value="SFL77359.1"/>
    <property type="molecule type" value="Genomic_DNA"/>
</dbReference>